<dbReference type="InterPro" id="IPR009081">
    <property type="entry name" value="PP-bd_ACP"/>
</dbReference>
<keyword evidence="3" id="KW-1185">Reference proteome</keyword>
<dbReference type="InterPro" id="IPR036736">
    <property type="entry name" value="ACP-like_sf"/>
</dbReference>
<reference evidence="2 3" key="1">
    <citation type="submission" date="2019-09" db="EMBL/GenBank/DDBJ databases">
        <authorList>
            <person name="Leyn A S."/>
        </authorList>
    </citation>
    <scope>NUCLEOTIDE SEQUENCE [LARGE SCALE GENOMIC DNA]</scope>
    <source>
        <strain evidence="2">AA231_1</strain>
    </source>
</reference>
<dbReference type="Pfam" id="PF00501">
    <property type="entry name" value="AMP-binding"/>
    <property type="match status" value="1"/>
</dbReference>
<dbReference type="InterPro" id="IPR045851">
    <property type="entry name" value="AMP-bd_C_sf"/>
</dbReference>
<protein>
    <recommendedName>
        <fullName evidence="1">Carrier domain-containing protein</fullName>
    </recommendedName>
</protein>
<dbReference type="GO" id="GO:0044550">
    <property type="term" value="P:secondary metabolite biosynthetic process"/>
    <property type="evidence" value="ECO:0007669"/>
    <property type="project" value="TreeGrafter"/>
</dbReference>
<dbReference type="PANTHER" id="PTHR45527">
    <property type="entry name" value="NONRIBOSOMAL PEPTIDE SYNTHETASE"/>
    <property type="match status" value="1"/>
</dbReference>
<organism evidence="2 3">
    <name type="scientific">Amycolatopsis camponoti</name>
    <dbReference type="NCBI Taxonomy" id="2606593"/>
    <lineage>
        <taxon>Bacteria</taxon>
        <taxon>Bacillati</taxon>
        <taxon>Actinomycetota</taxon>
        <taxon>Actinomycetes</taxon>
        <taxon>Pseudonocardiales</taxon>
        <taxon>Pseudonocardiaceae</taxon>
        <taxon>Amycolatopsis</taxon>
    </lineage>
</organism>
<feature type="domain" description="Carrier" evidence="1">
    <location>
        <begin position="680"/>
        <end position="754"/>
    </location>
</feature>
<dbReference type="GO" id="GO:0005737">
    <property type="term" value="C:cytoplasm"/>
    <property type="evidence" value="ECO:0007669"/>
    <property type="project" value="TreeGrafter"/>
</dbReference>
<proteinExistence type="predicted"/>
<dbReference type="NCBIfam" id="TIGR01733">
    <property type="entry name" value="AA-adenyl-dom"/>
    <property type="match status" value="1"/>
</dbReference>
<dbReference type="SUPFAM" id="SSF56801">
    <property type="entry name" value="Acetyl-CoA synthetase-like"/>
    <property type="match status" value="1"/>
</dbReference>
<dbReference type="PANTHER" id="PTHR45527:SF1">
    <property type="entry name" value="FATTY ACID SYNTHASE"/>
    <property type="match status" value="1"/>
</dbReference>
<evidence type="ECO:0000313" key="3">
    <source>
        <dbReference type="Proteomes" id="UP000399805"/>
    </source>
</evidence>
<dbReference type="Proteomes" id="UP000399805">
    <property type="component" value="Unassembled WGS sequence"/>
</dbReference>
<dbReference type="PROSITE" id="PS50075">
    <property type="entry name" value="CARRIER"/>
    <property type="match status" value="1"/>
</dbReference>
<dbReference type="GO" id="GO:0031177">
    <property type="term" value="F:phosphopantetheine binding"/>
    <property type="evidence" value="ECO:0007669"/>
    <property type="project" value="TreeGrafter"/>
</dbReference>
<accession>A0A6I8M3S7</accession>
<dbReference type="Gene3D" id="3.30.300.30">
    <property type="match status" value="1"/>
</dbReference>
<dbReference type="InterPro" id="IPR010071">
    <property type="entry name" value="AA_adenyl_dom"/>
</dbReference>
<dbReference type="RefSeq" id="WP_155546995.1">
    <property type="nucleotide sequence ID" value="NZ_CABVGP010000002.1"/>
</dbReference>
<dbReference type="AlphaFoldDB" id="A0A6I8M3S7"/>
<dbReference type="InterPro" id="IPR000873">
    <property type="entry name" value="AMP-dep_synth/lig_dom"/>
</dbReference>
<dbReference type="Gene3D" id="3.40.50.12780">
    <property type="entry name" value="N-terminal domain of ligase-like"/>
    <property type="match status" value="1"/>
</dbReference>
<sequence length="756" mass="80470">MSDWMSFGPAGSGPAEVSAPLPAGSATDVRTLAAATAAVLARFSAETPRIALPDADRPRTWILPVDEDLPASRYRAKLFVGAAADDGPAPMAIGVAGGDFPLVLDLDPADPRRLRCRFRREHVHETAARWLLHGVGVLLDLFARTPGAAIGTADLTTGEHPEPVLPGEAVPDWLDGEHTLHELIQRQVLAHPHATAVTAGDRSVSYRELGHAADVLAARLAARGCGPGSRVGLSFARSPLLIAAMFAVLKTGAAYVPLAPENPPARLRQIAEDAEVSLVLADSPLDLGTPTLVVDDGVWTDRAEPFLTAGTANDGAYLIYTSGSTGKPKGVVVAHRQICSLLDATRVFGFGFGRADSWALFHTYSWDFSVWEIFGCLTTGGRLVIVPAETARDARALHDLLSAQAVTVLNQTPSVFTQLAAVDADRAERLSVRWLIFSGEPLDMELMLKWFGRYPERRCRVINMYGITETTVACTWHPVTREAAAAGSRSVGRAVPGWRVDVVDDRGRRVPPGVPGEILLGGAGIVDGYHRRPELTAARFLGEPGARWYRTGDRGRVLPDGELEYLGRLDDQVKIRGHRVELGEIRAVLLAEPGVRAAAVVVRSRGTGAGAERLDGYVAGTGLDLPALDRRLREQLPGYLVPDTLTELDGLPVNANGKLDPARLPEPRAAGADLGLADAAEATELQLRVGELWAGALGRPIALDDDLFLTGGNSLLAFTIVDGIRKAGLGDLAVADLYRTRTVRGVAGILSPTAGS</sequence>
<dbReference type="InterPro" id="IPR042099">
    <property type="entry name" value="ANL_N_sf"/>
</dbReference>
<name>A0A6I8M3S7_9PSEU</name>
<dbReference type="SUPFAM" id="SSF47336">
    <property type="entry name" value="ACP-like"/>
    <property type="match status" value="1"/>
</dbReference>
<dbReference type="EMBL" id="CABVGP010000002">
    <property type="protein sequence ID" value="VVJ22209.1"/>
    <property type="molecule type" value="Genomic_DNA"/>
</dbReference>
<dbReference type="GO" id="GO:0043041">
    <property type="term" value="P:amino acid activation for nonribosomal peptide biosynthetic process"/>
    <property type="evidence" value="ECO:0007669"/>
    <property type="project" value="TreeGrafter"/>
</dbReference>
<dbReference type="Gene3D" id="1.10.1200.10">
    <property type="entry name" value="ACP-like"/>
    <property type="match status" value="1"/>
</dbReference>
<gene>
    <name evidence="2" type="ORF">AA23TX_07220</name>
</gene>
<dbReference type="FunFam" id="3.40.50.12780:FF:000012">
    <property type="entry name" value="Non-ribosomal peptide synthetase"/>
    <property type="match status" value="1"/>
</dbReference>
<dbReference type="PROSITE" id="PS00455">
    <property type="entry name" value="AMP_BINDING"/>
    <property type="match status" value="1"/>
</dbReference>
<evidence type="ECO:0000313" key="2">
    <source>
        <dbReference type="EMBL" id="VVJ22209.1"/>
    </source>
</evidence>
<evidence type="ECO:0000259" key="1">
    <source>
        <dbReference type="PROSITE" id="PS50075"/>
    </source>
</evidence>
<dbReference type="Pfam" id="PF00550">
    <property type="entry name" value="PP-binding"/>
    <property type="match status" value="1"/>
</dbReference>
<dbReference type="InterPro" id="IPR020845">
    <property type="entry name" value="AMP-binding_CS"/>
</dbReference>